<accession>A0A4R2RI31</accession>
<feature type="domain" description="GGDEF" evidence="1">
    <location>
        <begin position="200"/>
        <end position="333"/>
    </location>
</feature>
<dbReference type="InterPro" id="IPR042463">
    <property type="entry name" value="HNOB_dom_associated_sf"/>
</dbReference>
<sequence>MMTEPETMRLRDRVIGLSGSALDRLMPMHLWVGAGGMIVRAGPTLMHMAGGDPAGKRLDQVINVRHPSRVKTLDQLLRLHGVPLKLCLDAAPDLSLKGMAVALPGGGGAFVNLSAGVSLVEAVNRFDLTLGDFAATDLAAEQLYLLEAKAAVTGELTRLANRLNGARASAEARAATDTLTGLANRRGLDAMLARQVDSGRPFALMHIDLDHFKAVNDTHGHAAGDAVLCEAAAVLRGQCRARDMVARVGGDEFVMVFDDLLDPRMLRRIGQRLIERLEEPIRVGATTCRISASVGIALSNAYTQPDPVRLLHEADLALYSSKRGGRARVSLAR</sequence>
<gene>
    <name evidence="2" type="ORF">EV663_102182</name>
</gene>
<dbReference type="SUPFAM" id="SSF55073">
    <property type="entry name" value="Nucleotide cyclase"/>
    <property type="match status" value="1"/>
</dbReference>
<dbReference type="Gene3D" id="3.30.70.270">
    <property type="match status" value="1"/>
</dbReference>
<evidence type="ECO:0000313" key="3">
    <source>
        <dbReference type="Proteomes" id="UP000295050"/>
    </source>
</evidence>
<dbReference type="EMBL" id="SLXU01000002">
    <property type="protein sequence ID" value="TCP62338.1"/>
    <property type="molecule type" value="Genomic_DNA"/>
</dbReference>
<dbReference type="PANTHER" id="PTHR46663:SF4">
    <property type="entry name" value="DIGUANYLATE CYCLASE DGCT-RELATED"/>
    <property type="match status" value="1"/>
</dbReference>
<reference evidence="2 3" key="1">
    <citation type="submission" date="2019-03" db="EMBL/GenBank/DDBJ databases">
        <title>Genomic Encyclopedia of Type Strains, Phase IV (KMG-IV): sequencing the most valuable type-strain genomes for metagenomic binning, comparative biology and taxonomic classification.</title>
        <authorList>
            <person name="Goeker M."/>
        </authorList>
    </citation>
    <scope>NUCLEOTIDE SEQUENCE [LARGE SCALE GENOMIC DNA]</scope>
    <source>
        <strain evidence="2 3">DSM 24766</strain>
    </source>
</reference>
<protein>
    <submittedName>
        <fullName evidence="2">Diguanylate cyclase</fullName>
    </submittedName>
</protein>
<dbReference type="InterPro" id="IPR000160">
    <property type="entry name" value="GGDEF_dom"/>
</dbReference>
<dbReference type="Pfam" id="PF00990">
    <property type="entry name" value="GGDEF"/>
    <property type="match status" value="1"/>
</dbReference>
<name>A0A4R2RI31_9RHOB</name>
<organism evidence="2 3">
    <name type="scientific">Rhodovulum bhavnagarense</name>
    <dbReference type="NCBI Taxonomy" id="992286"/>
    <lineage>
        <taxon>Bacteria</taxon>
        <taxon>Pseudomonadati</taxon>
        <taxon>Pseudomonadota</taxon>
        <taxon>Alphaproteobacteria</taxon>
        <taxon>Rhodobacterales</taxon>
        <taxon>Paracoccaceae</taxon>
        <taxon>Rhodovulum</taxon>
    </lineage>
</organism>
<evidence type="ECO:0000313" key="2">
    <source>
        <dbReference type="EMBL" id="TCP62338.1"/>
    </source>
</evidence>
<dbReference type="CDD" id="cd01949">
    <property type="entry name" value="GGDEF"/>
    <property type="match status" value="1"/>
</dbReference>
<dbReference type="OrthoDB" id="9812260at2"/>
<dbReference type="Proteomes" id="UP000295050">
    <property type="component" value="Unassembled WGS sequence"/>
</dbReference>
<proteinExistence type="predicted"/>
<dbReference type="SMART" id="SM00267">
    <property type="entry name" value="GGDEF"/>
    <property type="match status" value="1"/>
</dbReference>
<dbReference type="FunFam" id="3.30.70.270:FF:000001">
    <property type="entry name" value="Diguanylate cyclase domain protein"/>
    <property type="match status" value="1"/>
</dbReference>
<evidence type="ECO:0000259" key="1">
    <source>
        <dbReference type="PROSITE" id="PS50887"/>
    </source>
</evidence>
<dbReference type="PROSITE" id="PS50887">
    <property type="entry name" value="GGDEF"/>
    <property type="match status" value="1"/>
</dbReference>
<dbReference type="PANTHER" id="PTHR46663">
    <property type="entry name" value="DIGUANYLATE CYCLASE DGCT-RELATED"/>
    <property type="match status" value="1"/>
</dbReference>
<dbReference type="GO" id="GO:0003824">
    <property type="term" value="F:catalytic activity"/>
    <property type="evidence" value="ECO:0007669"/>
    <property type="project" value="UniProtKB-ARBA"/>
</dbReference>
<dbReference type="InterPro" id="IPR029787">
    <property type="entry name" value="Nucleotide_cyclase"/>
</dbReference>
<dbReference type="AlphaFoldDB" id="A0A4R2RI31"/>
<dbReference type="NCBIfam" id="TIGR00254">
    <property type="entry name" value="GGDEF"/>
    <property type="match status" value="1"/>
</dbReference>
<dbReference type="Gene3D" id="3.30.450.260">
    <property type="entry name" value="Haem NO binding associated domain"/>
    <property type="match status" value="1"/>
</dbReference>
<keyword evidence="3" id="KW-1185">Reference proteome</keyword>
<dbReference type="InterPro" id="IPR043128">
    <property type="entry name" value="Rev_trsase/Diguanyl_cyclase"/>
</dbReference>
<dbReference type="InterPro" id="IPR052163">
    <property type="entry name" value="DGC-Regulatory_Protein"/>
</dbReference>
<comment type="caution">
    <text evidence="2">The sequence shown here is derived from an EMBL/GenBank/DDBJ whole genome shotgun (WGS) entry which is preliminary data.</text>
</comment>